<dbReference type="GO" id="GO:0042732">
    <property type="term" value="P:D-xylose metabolic process"/>
    <property type="evidence" value="ECO:0007669"/>
    <property type="project" value="InterPro"/>
</dbReference>
<dbReference type="Pfam" id="PF01370">
    <property type="entry name" value="Epimerase"/>
    <property type="match status" value="1"/>
</dbReference>
<dbReference type="Gene3D" id="3.40.50.720">
    <property type="entry name" value="NAD(P)-binding Rossmann-like Domain"/>
    <property type="match status" value="1"/>
</dbReference>
<sequence length="918" mass="103543">MQGITENIIRNNINSVSRNSPIALIVGASGFIGSYISEELLKKNIQVIGVDNFSTGEKENLSEAIKSRKFQLINTDASSLNLEVPRLDYIFITAGSEWDISKILNIANNHKSKVVFISDIGLYDRNISSALVWYKNSEEKIANFAMENNLNARVVRMGAVFGPRMHFRYGDPVVRLIQATLLGEIQKESTALEFSSRALYIADAADLIIKSMLSGSTAQKIFDGVNDPVKVYEIKQILLDPLWHETRGFIPSELPPWTTPNLANTKKHLSWKPKTNIVTALRSTLHFFKENEIHVPKLEVNYNPEPESPTVHPEEENEWKVKVNEWKKDVEIDIKKSEIKKSKFLSVKNFINLVLWVVITYGLIYPILGILWNGYQFRENILSAEVSLSEGELGESLNNIQSAEGNLNFINGLVGSLKLPLQVGILNKRLLVIKDYLIFYDSTLESVRKSLTGAKDLYESFKSISGEYDTNLKDQIDNANSELEAAHSGLSEIKLNLQRTGIKKLPFINPDIYIKLTSQNRTLARFLPQVVSGEKSYLVIIEDGSRLVGSGGKILSASRIDFNAGKFKQLETKTASLIDKELTISTNPPQILKSDLNIQKGQFQYSNFDADFPTAAKMMSWYYNKSEGEVVDGVITIDVQSLEKLLRIIGPVSLEDQGKLADSKNLKELLEKDKDDRIASLLSNKLLNKLFFVPDINWPEIINWFGSNIETKDIQAYFEDNRIFAYLLSEGISGSIPRPSKDQSDLISIIETSVGEEKSNAALDRKLELATKIDNHGNLSHNLRVGYINGNGKNISNKLRMRVYIPAGSKVTRAFIGEIDLMKNSTSTIEYGRLVYSFVFEIKPKEQLSLNFDYTVPIKLNLQSDKINYRLDVIKQPGTLSDPFEWRITYPESIKTSSQTNIITDLKKDRSFAVDFTK</sequence>
<name>A0A1F5KA52_9BACT</name>
<dbReference type="GO" id="GO:0070403">
    <property type="term" value="F:NAD+ binding"/>
    <property type="evidence" value="ECO:0007669"/>
    <property type="project" value="InterPro"/>
</dbReference>
<dbReference type="InterPro" id="IPR001509">
    <property type="entry name" value="Epimerase_deHydtase"/>
</dbReference>
<gene>
    <name evidence="7" type="ORF">A3F00_01285</name>
</gene>
<proteinExistence type="predicted"/>
<keyword evidence="3" id="KW-0520">NAD</keyword>
<evidence type="ECO:0000256" key="4">
    <source>
        <dbReference type="ARBA" id="ARBA00023239"/>
    </source>
</evidence>
<keyword evidence="5" id="KW-1133">Transmembrane helix</keyword>
<feature type="transmembrane region" description="Helical" evidence="5">
    <location>
        <begin position="350"/>
        <end position="372"/>
    </location>
</feature>
<dbReference type="Proteomes" id="UP000176527">
    <property type="component" value="Unassembled WGS sequence"/>
</dbReference>
<dbReference type="GO" id="GO:0048040">
    <property type="term" value="F:UDP-glucuronate decarboxylase activity"/>
    <property type="evidence" value="ECO:0007669"/>
    <property type="project" value="TreeGrafter"/>
</dbReference>
<evidence type="ECO:0000256" key="2">
    <source>
        <dbReference type="ARBA" id="ARBA00022793"/>
    </source>
</evidence>
<dbReference type="InterPro" id="IPR025101">
    <property type="entry name" value="DUF4012"/>
</dbReference>
<evidence type="ECO:0000256" key="5">
    <source>
        <dbReference type="SAM" id="Phobius"/>
    </source>
</evidence>
<dbReference type="GO" id="GO:0005737">
    <property type="term" value="C:cytoplasm"/>
    <property type="evidence" value="ECO:0007669"/>
    <property type="project" value="TreeGrafter"/>
</dbReference>
<evidence type="ECO:0000313" key="7">
    <source>
        <dbReference type="EMBL" id="OGE37481.1"/>
    </source>
</evidence>
<keyword evidence="4" id="KW-0456">Lyase</keyword>
<evidence type="ECO:0000313" key="8">
    <source>
        <dbReference type="Proteomes" id="UP000176527"/>
    </source>
</evidence>
<dbReference type="InterPro" id="IPR044516">
    <property type="entry name" value="UXS-like"/>
</dbReference>
<evidence type="ECO:0000259" key="6">
    <source>
        <dbReference type="Pfam" id="PF01370"/>
    </source>
</evidence>
<evidence type="ECO:0000256" key="3">
    <source>
        <dbReference type="ARBA" id="ARBA00023027"/>
    </source>
</evidence>
<evidence type="ECO:0000256" key="1">
    <source>
        <dbReference type="ARBA" id="ARBA00001911"/>
    </source>
</evidence>
<reference evidence="7 8" key="1">
    <citation type="journal article" date="2016" name="Nat. Commun.">
        <title>Thousands of microbial genomes shed light on interconnected biogeochemical processes in an aquifer system.</title>
        <authorList>
            <person name="Anantharaman K."/>
            <person name="Brown C.T."/>
            <person name="Hug L.A."/>
            <person name="Sharon I."/>
            <person name="Castelle C.J."/>
            <person name="Probst A.J."/>
            <person name="Thomas B.C."/>
            <person name="Singh A."/>
            <person name="Wilkins M.J."/>
            <person name="Karaoz U."/>
            <person name="Brodie E.L."/>
            <person name="Williams K.H."/>
            <person name="Hubbard S.S."/>
            <person name="Banfield J.F."/>
        </authorList>
    </citation>
    <scope>NUCLEOTIDE SEQUENCE [LARGE SCALE GENOMIC DNA]</scope>
</reference>
<keyword evidence="5" id="KW-0472">Membrane</keyword>
<dbReference type="InterPro" id="IPR036291">
    <property type="entry name" value="NAD(P)-bd_dom_sf"/>
</dbReference>
<dbReference type="PANTHER" id="PTHR43078:SF6">
    <property type="entry name" value="UDP-GLUCURONIC ACID DECARBOXYLASE 1"/>
    <property type="match status" value="1"/>
</dbReference>
<dbReference type="SUPFAM" id="SSF51735">
    <property type="entry name" value="NAD(P)-binding Rossmann-fold domains"/>
    <property type="match status" value="1"/>
</dbReference>
<feature type="domain" description="NAD-dependent epimerase/dehydratase" evidence="6">
    <location>
        <begin position="23"/>
        <end position="95"/>
    </location>
</feature>
<accession>A0A1F5KA52</accession>
<dbReference type="AlphaFoldDB" id="A0A1F5KA52"/>
<dbReference type="EMBL" id="MFDE01000042">
    <property type="protein sequence ID" value="OGE37481.1"/>
    <property type="molecule type" value="Genomic_DNA"/>
</dbReference>
<keyword evidence="2" id="KW-0210">Decarboxylase</keyword>
<protein>
    <recommendedName>
        <fullName evidence="6">NAD-dependent epimerase/dehydratase domain-containing protein</fullName>
    </recommendedName>
</protein>
<comment type="cofactor">
    <cofactor evidence="1">
        <name>NAD(+)</name>
        <dbReference type="ChEBI" id="CHEBI:57540"/>
    </cofactor>
</comment>
<comment type="caution">
    <text evidence="7">The sequence shown here is derived from an EMBL/GenBank/DDBJ whole genome shotgun (WGS) entry which is preliminary data.</text>
</comment>
<keyword evidence="5" id="KW-0812">Transmembrane</keyword>
<dbReference type="PANTHER" id="PTHR43078">
    <property type="entry name" value="UDP-GLUCURONIC ACID DECARBOXYLASE-RELATED"/>
    <property type="match status" value="1"/>
</dbReference>
<organism evidence="7 8">
    <name type="scientific">Candidatus Daviesbacteria bacterium RIFCSPHIGHO2_12_FULL_37_11</name>
    <dbReference type="NCBI Taxonomy" id="1797777"/>
    <lineage>
        <taxon>Bacteria</taxon>
        <taxon>Candidatus Daviesiibacteriota</taxon>
    </lineage>
</organism>
<dbReference type="Pfam" id="PF13196">
    <property type="entry name" value="DUF4012"/>
    <property type="match status" value="1"/>
</dbReference>